<evidence type="ECO:0000259" key="2">
    <source>
        <dbReference type="Pfam" id="PF14129"/>
    </source>
</evidence>
<evidence type="ECO:0000313" key="3">
    <source>
        <dbReference type="EMBL" id="GAA4912560.1"/>
    </source>
</evidence>
<organism evidence="3 4">
    <name type="scientific">Mucilaginibacter defluvii</name>
    <dbReference type="NCBI Taxonomy" id="1196019"/>
    <lineage>
        <taxon>Bacteria</taxon>
        <taxon>Pseudomonadati</taxon>
        <taxon>Bacteroidota</taxon>
        <taxon>Sphingobacteriia</taxon>
        <taxon>Sphingobacteriales</taxon>
        <taxon>Sphingobacteriaceae</taxon>
        <taxon>Mucilaginibacter</taxon>
    </lineage>
</organism>
<evidence type="ECO:0000256" key="1">
    <source>
        <dbReference type="SAM" id="MobiDB-lite"/>
    </source>
</evidence>
<feature type="domain" description="DUF4296" evidence="2">
    <location>
        <begin position="23"/>
        <end position="108"/>
    </location>
</feature>
<feature type="compositionally biased region" description="Low complexity" evidence="1">
    <location>
        <begin position="117"/>
        <end position="127"/>
    </location>
</feature>
<dbReference type="InterPro" id="IPR025381">
    <property type="entry name" value="DUF4296"/>
</dbReference>
<dbReference type="EMBL" id="BAABJI010000002">
    <property type="protein sequence ID" value="GAA4912560.1"/>
    <property type="molecule type" value="Genomic_DNA"/>
</dbReference>
<gene>
    <name evidence="3" type="ORF">GCM10023313_14600</name>
</gene>
<accession>A0ABP9FQ42</accession>
<proteinExistence type="predicted"/>
<dbReference type="PROSITE" id="PS51257">
    <property type="entry name" value="PROKAR_LIPOPROTEIN"/>
    <property type="match status" value="1"/>
</dbReference>
<protein>
    <recommendedName>
        <fullName evidence="2">DUF4296 domain-containing protein</fullName>
    </recommendedName>
</protein>
<feature type="region of interest" description="Disordered" evidence="1">
    <location>
        <begin position="117"/>
        <end position="153"/>
    </location>
</feature>
<name>A0ABP9FQ42_9SPHI</name>
<reference evidence="4" key="1">
    <citation type="journal article" date="2019" name="Int. J. Syst. Evol. Microbiol.">
        <title>The Global Catalogue of Microorganisms (GCM) 10K type strain sequencing project: providing services to taxonomists for standard genome sequencing and annotation.</title>
        <authorList>
            <consortium name="The Broad Institute Genomics Platform"/>
            <consortium name="The Broad Institute Genome Sequencing Center for Infectious Disease"/>
            <person name="Wu L."/>
            <person name="Ma J."/>
        </authorList>
    </citation>
    <scope>NUCLEOTIDE SEQUENCE [LARGE SCALE GENOMIC DNA]</scope>
    <source>
        <strain evidence="4">JCM 18283</strain>
    </source>
</reference>
<comment type="caution">
    <text evidence="3">The sequence shown here is derived from an EMBL/GenBank/DDBJ whole genome shotgun (WGS) entry which is preliminary data.</text>
</comment>
<dbReference type="RefSeq" id="WP_345330382.1">
    <property type="nucleotide sequence ID" value="NZ_BAABJI010000002.1"/>
</dbReference>
<sequence length="153" mass="17548">MRKYIILFFSALTVLCSCGDDKPEGILNEKQMADVLTDVHIANGTMFSVPAIPDSLYKYGLGRYMLVFKQHGTDSAQFTRSYKYYTRDVEKLVAIYDTVNKKLQKKSDSLNKIFIKQQQQPQKIKPQNPKPPQIADTAKRIKRSVAKDTLNRI</sequence>
<keyword evidence="4" id="KW-1185">Reference proteome</keyword>
<dbReference type="Pfam" id="PF14129">
    <property type="entry name" value="DUF4296"/>
    <property type="match status" value="1"/>
</dbReference>
<dbReference type="Proteomes" id="UP001501436">
    <property type="component" value="Unassembled WGS sequence"/>
</dbReference>
<evidence type="ECO:0000313" key="4">
    <source>
        <dbReference type="Proteomes" id="UP001501436"/>
    </source>
</evidence>